<evidence type="ECO:0000256" key="1">
    <source>
        <dbReference type="SAM" id="MobiDB-lite"/>
    </source>
</evidence>
<feature type="compositionally biased region" description="Acidic residues" evidence="1">
    <location>
        <begin position="506"/>
        <end position="523"/>
    </location>
</feature>
<evidence type="ECO:0000259" key="3">
    <source>
        <dbReference type="Pfam" id="PF24864"/>
    </source>
</evidence>
<reference evidence="4" key="1">
    <citation type="submission" date="2009-02" db="EMBL/GenBank/DDBJ databases">
        <title>The Genome Sequence of Ajellomyces capsulatus strain G186AR.</title>
        <authorList>
            <consortium name="The Broad Institute Genome Sequencing Platform"/>
            <person name="Champion M."/>
            <person name="Cuomo C."/>
            <person name="Ma L.-J."/>
            <person name="Henn M.R."/>
            <person name="Sil A."/>
            <person name="Goldman B."/>
            <person name="Young S.K."/>
            <person name="Kodira C.D."/>
            <person name="Zeng Q."/>
            <person name="Koehrsen M."/>
            <person name="Alvarado L."/>
            <person name="Berlin A."/>
            <person name="Borenstein D."/>
            <person name="Chen Z."/>
            <person name="Engels R."/>
            <person name="Freedman E."/>
            <person name="Gellesch M."/>
            <person name="Goldberg J."/>
            <person name="Griggs A."/>
            <person name="Gujja S."/>
            <person name="Heiman D."/>
            <person name="Hepburn T."/>
            <person name="Howarth C."/>
            <person name="Jen D."/>
            <person name="Larson L."/>
            <person name="Lewis B."/>
            <person name="Mehta T."/>
            <person name="Park D."/>
            <person name="Pearson M."/>
            <person name="Roberts A."/>
            <person name="Saif S."/>
            <person name="Shea T."/>
            <person name="Shenoy N."/>
            <person name="Sisk P."/>
            <person name="Stolte C."/>
            <person name="Sykes S."/>
            <person name="Walk T."/>
            <person name="White J."/>
            <person name="Yandava C."/>
            <person name="Klein B."/>
            <person name="McEwen J.G."/>
            <person name="Puccia R."/>
            <person name="Goldman G.H."/>
            <person name="Felipe M.S."/>
            <person name="Nino-Vega G."/>
            <person name="San-Blas G."/>
            <person name="Taylor J."/>
            <person name="Mendoza L."/>
            <person name="Galagan J."/>
            <person name="Nusbaum C."/>
            <person name="Birren B."/>
        </authorList>
    </citation>
    <scope>NUCLEOTIDE SEQUENCE</scope>
    <source>
        <strain evidence="4">G186AR</strain>
    </source>
</reference>
<dbReference type="RefSeq" id="XP_045283390.1">
    <property type="nucleotide sequence ID" value="XM_045435861.1"/>
</dbReference>
<dbReference type="InterPro" id="IPR056632">
    <property type="entry name" value="DUF7730"/>
</dbReference>
<protein>
    <recommendedName>
        <fullName evidence="3">DUF7730 domain-containing protein</fullName>
    </recommendedName>
</protein>
<feature type="region of interest" description="Disordered" evidence="1">
    <location>
        <begin position="336"/>
        <end position="375"/>
    </location>
</feature>
<organism evidence="4 5">
    <name type="scientific">Ajellomyces capsulatus (strain G186AR / H82 / ATCC MYA-2454 / RMSCC 2432)</name>
    <name type="common">Darling's disease fungus</name>
    <name type="synonym">Histoplasma capsulatum</name>
    <dbReference type="NCBI Taxonomy" id="447093"/>
    <lineage>
        <taxon>Eukaryota</taxon>
        <taxon>Fungi</taxon>
        <taxon>Dikarya</taxon>
        <taxon>Ascomycota</taxon>
        <taxon>Pezizomycotina</taxon>
        <taxon>Eurotiomycetes</taxon>
        <taxon>Eurotiomycetidae</taxon>
        <taxon>Onygenales</taxon>
        <taxon>Ajellomycetaceae</taxon>
        <taxon>Histoplasma</taxon>
    </lineage>
</organism>
<sequence>MDVDAVLRALKAVFLSVVTCLLLPLYPCFIVKFAAEKAADERRAEGLMQPIVGLTLAESEGTDRKGGGGGGGGGEEEGRRRRRRKRRRLSITPSILEEGHSGHAKRSSRPSSGHSKDSFLSSRLPVPRYLRAPSFSLLLPFPLPFAAKSKSPSPSTSVNTLLLKNQPQSPFFTRLPLEIRLAIYHHALACHRVHLVRVPGKVASCACPEGVEAGFSCFVGGRADYACLAASFRRPVVAYGPGSSSGAVPYELEAAPVVFADGATRGIVGALDLLSVCRRVHLTFQMDLITLLALSISIPNHHLRAITKLEISGPPLNYIDSCYHLQYLPSFRHIHRPSSTNSSSSSSSSSSPSSNSPSPSHSPSHSPSPTTPQPTLYKINRKLTSFTRYRAGDIPIYTPRAPTAWDEACTRLLPRLPALRELRVSLKRPRTTPPLGPRCMSRAAERFLLRPLADGWDGCGQLLRLRLRVFEVRVDWAEGLEGHGWAEKGAWPVVRGRRLSSSPGEGEGEDEEEGEEGEEAEAEVEMVDMWRPSAFLLERGSRAELLAREGWEPWTDERWESYLVETKAGAGEGEDGVVAGAGADGTGRLWQDAPFTVIRSWDEGDEGG</sequence>
<dbReference type="PANTHER" id="PTHR38790:SF4">
    <property type="entry name" value="2EXR DOMAIN-CONTAINING PROTEIN"/>
    <property type="match status" value="1"/>
</dbReference>
<feature type="region of interest" description="Disordered" evidence="1">
    <location>
        <begin position="58"/>
        <end position="119"/>
    </location>
</feature>
<feature type="compositionally biased region" description="Low complexity" evidence="1">
    <location>
        <begin position="337"/>
        <end position="368"/>
    </location>
</feature>
<feature type="region of interest" description="Disordered" evidence="1">
    <location>
        <begin position="496"/>
        <end position="523"/>
    </location>
</feature>
<evidence type="ECO:0000313" key="4">
    <source>
        <dbReference type="EMBL" id="EEH02909.1"/>
    </source>
</evidence>
<dbReference type="VEuPathDB" id="FungiDB:I7I50_08921"/>
<evidence type="ECO:0000256" key="2">
    <source>
        <dbReference type="SAM" id="Phobius"/>
    </source>
</evidence>
<name>C0P093_AJECG</name>
<dbReference type="Pfam" id="PF24864">
    <property type="entry name" value="DUF7730"/>
    <property type="match status" value="1"/>
</dbReference>
<dbReference type="Proteomes" id="UP000001631">
    <property type="component" value="Unassembled WGS sequence"/>
</dbReference>
<dbReference type="InParanoid" id="C0P093"/>
<dbReference type="STRING" id="447093.C0P093"/>
<evidence type="ECO:0000313" key="5">
    <source>
        <dbReference type="Proteomes" id="UP000001631"/>
    </source>
</evidence>
<dbReference type="HOGENOM" id="CLU_039956_0_0_1"/>
<dbReference type="AlphaFoldDB" id="C0P093"/>
<proteinExistence type="predicted"/>
<feature type="compositionally biased region" description="Polar residues" evidence="1">
    <location>
        <begin position="109"/>
        <end position="119"/>
    </location>
</feature>
<keyword evidence="2" id="KW-0812">Transmembrane</keyword>
<dbReference type="EMBL" id="GG663380">
    <property type="protein sequence ID" value="EEH02909.1"/>
    <property type="molecule type" value="Genomic_DNA"/>
</dbReference>
<keyword evidence="5" id="KW-1185">Reference proteome</keyword>
<feature type="transmembrane region" description="Helical" evidence="2">
    <location>
        <begin position="12"/>
        <end position="35"/>
    </location>
</feature>
<feature type="domain" description="DUF7730" evidence="3">
    <location>
        <begin position="165"/>
        <end position="213"/>
    </location>
</feature>
<keyword evidence="2" id="KW-0472">Membrane</keyword>
<dbReference type="GeneID" id="69041828"/>
<gene>
    <name evidence="4" type="ORF">HCBG_08812</name>
</gene>
<dbReference type="PANTHER" id="PTHR38790">
    <property type="entry name" value="2EXR DOMAIN-CONTAINING PROTEIN-RELATED"/>
    <property type="match status" value="1"/>
</dbReference>
<keyword evidence="2" id="KW-1133">Transmembrane helix</keyword>
<feature type="compositionally biased region" description="Basic residues" evidence="1">
    <location>
        <begin position="80"/>
        <end position="89"/>
    </location>
</feature>
<accession>C0P093</accession>